<evidence type="ECO:0000259" key="3">
    <source>
        <dbReference type="Pfam" id="PF00582"/>
    </source>
</evidence>
<feature type="region of interest" description="Disordered" evidence="2">
    <location>
        <begin position="127"/>
        <end position="177"/>
    </location>
</feature>
<evidence type="ECO:0000313" key="5">
    <source>
        <dbReference type="Proteomes" id="UP001595993"/>
    </source>
</evidence>
<proteinExistence type="inferred from homology"/>
<feature type="domain" description="UspA" evidence="3">
    <location>
        <begin position="19"/>
        <end position="128"/>
    </location>
</feature>
<evidence type="ECO:0000313" key="4">
    <source>
        <dbReference type="EMBL" id="MFC4610464.1"/>
    </source>
</evidence>
<feature type="compositionally biased region" description="Polar residues" evidence="2">
    <location>
        <begin position="141"/>
        <end position="158"/>
    </location>
</feature>
<sequence length="191" mass="20694">MPTSCITHRRQWSSRSRKADRRAAHLQVVHALHRPALLPGPSSITAAEPAARETEDSARRFLEERIAELSGRYPGVPVGLRIDWMSPATDLTKLSREADLLVVGSRGRTGLRRLLLGSVSSEVLHTAHSAMRTSPNPPTARGSQGPTPPSISGCSTRDNAGRHPEVRDRRSDAAEVPTVCTPSKVCCDLAQ</sequence>
<evidence type="ECO:0000256" key="2">
    <source>
        <dbReference type="SAM" id="MobiDB-lite"/>
    </source>
</evidence>
<comment type="caution">
    <text evidence="4">The sequence shown here is derived from an EMBL/GenBank/DDBJ whole genome shotgun (WGS) entry which is preliminary data.</text>
</comment>
<accession>A0ABV9GD22</accession>
<gene>
    <name evidence="4" type="ORF">ACFO9E_22050</name>
</gene>
<dbReference type="Pfam" id="PF00582">
    <property type="entry name" value="Usp"/>
    <property type="match status" value="1"/>
</dbReference>
<dbReference type="EMBL" id="JBHSFE010000016">
    <property type="protein sequence ID" value="MFC4610464.1"/>
    <property type="molecule type" value="Genomic_DNA"/>
</dbReference>
<keyword evidence="5" id="KW-1185">Reference proteome</keyword>
<feature type="compositionally biased region" description="Basic and acidic residues" evidence="2">
    <location>
        <begin position="159"/>
        <end position="173"/>
    </location>
</feature>
<dbReference type="InterPro" id="IPR014729">
    <property type="entry name" value="Rossmann-like_a/b/a_fold"/>
</dbReference>
<dbReference type="PRINTS" id="PR01438">
    <property type="entry name" value="UNVRSLSTRESS"/>
</dbReference>
<dbReference type="Proteomes" id="UP001595993">
    <property type="component" value="Unassembled WGS sequence"/>
</dbReference>
<dbReference type="InterPro" id="IPR006015">
    <property type="entry name" value="Universal_stress_UspA"/>
</dbReference>
<dbReference type="InterPro" id="IPR006016">
    <property type="entry name" value="UspA"/>
</dbReference>
<organism evidence="4 5">
    <name type="scientific">Streptomyces maoxianensis</name>
    <dbReference type="NCBI Taxonomy" id="1459942"/>
    <lineage>
        <taxon>Bacteria</taxon>
        <taxon>Bacillati</taxon>
        <taxon>Actinomycetota</taxon>
        <taxon>Actinomycetes</taxon>
        <taxon>Kitasatosporales</taxon>
        <taxon>Streptomycetaceae</taxon>
        <taxon>Streptomyces</taxon>
    </lineage>
</organism>
<dbReference type="Gene3D" id="3.40.50.620">
    <property type="entry name" value="HUPs"/>
    <property type="match status" value="1"/>
</dbReference>
<reference evidence="5" key="1">
    <citation type="journal article" date="2019" name="Int. J. Syst. Evol. Microbiol.">
        <title>The Global Catalogue of Microorganisms (GCM) 10K type strain sequencing project: providing services to taxonomists for standard genome sequencing and annotation.</title>
        <authorList>
            <consortium name="The Broad Institute Genomics Platform"/>
            <consortium name="The Broad Institute Genome Sequencing Center for Infectious Disease"/>
            <person name="Wu L."/>
            <person name="Ma J."/>
        </authorList>
    </citation>
    <scope>NUCLEOTIDE SEQUENCE [LARGE SCALE GENOMIC DNA]</scope>
    <source>
        <strain evidence="5">CGMCC 4.7139</strain>
    </source>
</reference>
<dbReference type="SUPFAM" id="SSF52402">
    <property type="entry name" value="Adenine nucleotide alpha hydrolases-like"/>
    <property type="match status" value="1"/>
</dbReference>
<name>A0ABV9GD22_9ACTN</name>
<evidence type="ECO:0000256" key="1">
    <source>
        <dbReference type="ARBA" id="ARBA00008791"/>
    </source>
</evidence>
<protein>
    <submittedName>
        <fullName evidence="4">Universal stress protein</fullName>
    </submittedName>
</protein>
<comment type="similarity">
    <text evidence="1">Belongs to the universal stress protein A family.</text>
</comment>
<dbReference type="RefSeq" id="WP_381198490.1">
    <property type="nucleotide sequence ID" value="NZ_JBHSFE010000016.1"/>
</dbReference>